<organism evidence="2 3">
    <name type="scientific">Populus tomentosa</name>
    <name type="common">Chinese white poplar</name>
    <dbReference type="NCBI Taxonomy" id="118781"/>
    <lineage>
        <taxon>Eukaryota</taxon>
        <taxon>Viridiplantae</taxon>
        <taxon>Streptophyta</taxon>
        <taxon>Embryophyta</taxon>
        <taxon>Tracheophyta</taxon>
        <taxon>Spermatophyta</taxon>
        <taxon>Magnoliopsida</taxon>
        <taxon>eudicotyledons</taxon>
        <taxon>Gunneridae</taxon>
        <taxon>Pentapetalae</taxon>
        <taxon>rosids</taxon>
        <taxon>fabids</taxon>
        <taxon>Malpighiales</taxon>
        <taxon>Salicaceae</taxon>
        <taxon>Saliceae</taxon>
        <taxon>Populus</taxon>
    </lineage>
</organism>
<protein>
    <submittedName>
        <fullName evidence="2">Uncharacterized protein</fullName>
    </submittedName>
</protein>
<name>A0A8X8CQB9_POPTO</name>
<proteinExistence type="predicted"/>
<sequence>MAPTASMLLLPYHNKSTSPSSLPTSTPSATSFYVAKFSAMKWVQQDSPIFKGRSLGKVSLMAGPSSPANDSDKEKRCTICAYVVPGIM</sequence>
<dbReference type="Proteomes" id="UP000886885">
    <property type="component" value="Chromosome 9A"/>
</dbReference>
<reference evidence="2" key="1">
    <citation type="journal article" date="2020" name="bioRxiv">
        <title>Hybrid origin of Populus tomentosa Carr. identified through genome sequencing and phylogenomic analysis.</title>
        <authorList>
            <person name="An X."/>
            <person name="Gao K."/>
            <person name="Chen Z."/>
            <person name="Li J."/>
            <person name="Yang X."/>
            <person name="Yang X."/>
            <person name="Zhou J."/>
            <person name="Guo T."/>
            <person name="Zhao T."/>
            <person name="Huang S."/>
            <person name="Miao D."/>
            <person name="Khan W.U."/>
            <person name="Rao P."/>
            <person name="Ye M."/>
            <person name="Lei B."/>
            <person name="Liao W."/>
            <person name="Wang J."/>
            <person name="Ji L."/>
            <person name="Li Y."/>
            <person name="Guo B."/>
            <person name="Mustafa N.S."/>
            <person name="Li S."/>
            <person name="Yun Q."/>
            <person name="Keller S.R."/>
            <person name="Mao J."/>
            <person name="Zhang R."/>
            <person name="Strauss S.H."/>
        </authorList>
    </citation>
    <scope>NUCLEOTIDE SEQUENCE</scope>
    <source>
        <strain evidence="2">GM15</strain>
        <tissue evidence="2">Leaf</tissue>
    </source>
</reference>
<evidence type="ECO:0000313" key="3">
    <source>
        <dbReference type="Proteomes" id="UP000886885"/>
    </source>
</evidence>
<gene>
    <name evidence="2" type="ORF">POTOM_033054</name>
</gene>
<evidence type="ECO:0000313" key="2">
    <source>
        <dbReference type="EMBL" id="KAG6762545.1"/>
    </source>
</evidence>
<comment type="caution">
    <text evidence="2">The sequence shown here is derived from an EMBL/GenBank/DDBJ whole genome shotgun (WGS) entry which is preliminary data.</text>
</comment>
<keyword evidence="3" id="KW-1185">Reference proteome</keyword>
<feature type="compositionally biased region" description="Low complexity" evidence="1">
    <location>
        <begin position="16"/>
        <end position="26"/>
    </location>
</feature>
<accession>A0A8X8CQB9</accession>
<evidence type="ECO:0000256" key="1">
    <source>
        <dbReference type="SAM" id="MobiDB-lite"/>
    </source>
</evidence>
<dbReference type="AlphaFoldDB" id="A0A8X8CQB9"/>
<dbReference type="OrthoDB" id="850234at2759"/>
<dbReference type="EMBL" id="JAAWWB010000017">
    <property type="protein sequence ID" value="KAG6762545.1"/>
    <property type="molecule type" value="Genomic_DNA"/>
</dbReference>
<feature type="region of interest" description="Disordered" evidence="1">
    <location>
        <begin position="1"/>
        <end position="26"/>
    </location>
</feature>